<organism evidence="1 2">
    <name type="scientific">Meiothermus hypogaeus NBRC 106114</name>
    <dbReference type="NCBI Taxonomy" id="1227553"/>
    <lineage>
        <taxon>Bacteria</taxon>
        <taxon>Thermotogati</taxon>
        <taxon>Deinococcota</taxon>
        <taxon>Deinococci</taxon>
        <taxon>Thermales</taxon>
        <taxon>Thermaceae</taxon>
        <taxon>Meiothermus</taxon>
    </lineage>
</organism>
<evidence type="ECO:0000313" key="1">
    <source>
        <dbReference type="EMBL" id="GEM84462.1"/>
    </source>
</evidence>
<dbReference type="EMBL" id="BJXL01000102">
    <property type="protein sequence ID" value="GEM84462.1"/>
    <property type="molecule type" value="Genomic_DNA"/>
</dbReference>
<dbReference type="RefSeq" id="WP_119340693.1">
    <property type="nucleotide sequence ID" value="NZ_BJXL01000102.1"/>
</dbReference>
<comment type="caution">
    <text evidence="1">The sequence shown here is derived from an EMBL/GenBank/DDBJ whole genome shotgun (WGS) entry which is preliminary data.</text>
</comment>
<name>A0A511R6C0_9DEIN</name>
<evidence type="ECO:0000313" key="2">
    <source>
        <dbReference type="Proteomes" id="UP000321197"/>
    </source>
</evidence>
<dbReference type="Proteomes" id="UP000321197">
    <property type="component" value="Unassembled WGS sequence"/>
</dbReference>
<dbReference type="AlphaFoldDB" id="A0A511R6C0"/>
<reference evidence="1 2" key="1">
    <citation type="submission" date="2019-07" db="EMBL/GenBank/DDBJ databases">
        <title>Whole genome shotgun sequence of Meiothermus hypogaeus NBRC 106114.</title>
        <authorList>
            <person name="Hosoyama A."/>
            <person name="Uohara A."/>
            <person name="Ohji S."/>
            <person name="Ichikawa N."/>
        </authorList>
    </citation>
    <scope>NUCLEOTIDE SEQUENCE [LARGE SCALE GENOMIC DNA]</scope>
    <source>
        <strain evidence="1 2">NBRC 106114</strain>
    </source>
</reference>
<gene>
    <name evidence="1" type="ORF">MHY01S_26280</name>
</gene>
<proteinExistence type="predicted"/>
<sequence>MSRLAPPKTSPQILASYILKLEAREGVLLFVLHDLRGGERLVFDSAEALKRFLERSAAVRRR</sequence>
<accession>A0A511R6C0</accession>
<protein>
    <submittedName>
        <fullName evidence="1">Uncharacterized protein</fullName>
    </submittedName>
</protein>